<evidence type="ECO:0000313" key="1">
    <source>
        <dbReference type="EMBL" id="PDX60052.1"/>
    </source>
</evidence>
<proteinExistence type="predicted"/>
<gene>
    <name evidence="1" type="ORF">CGS49_13355</name>
</gene>
<comment type="caution">
    <text evidence="1">The sequence shown here is derived from an EMBL/GenBank/DDBJ whole genome shotgun (WGS) entry which is preliminary data.</text>
</comment>
<keyword evidence="2" id="KW-1185">Reference proteome</keyword>
<evidence type="ECO:0000313" key="2">
    <source>
        <dbReference type="Proteomes" id="UP000220959"/>
    </source>
</evidence>
<reference evidence="1 2" key="1">
    <citation type="journal article" date="2017" name="Front. Microbiol.">
        <title>New Insights into the Diversity of the Genus Faecalibacterium.</title>
        <authorList>
            <person name="Benevides L."/>
            <person name="Burman S."/>
            <person name="Martin R."/>
            <person name="Robert V."/>
            <person name="Thomas M."/>
            <person name="Miquel S."/>
            <person name="Chain F."/>
            <person name="Sokol H."/>
            <person name="Bermudez-Humaran L.G."/>
            <person name="Morrison M."/>
            <person name="Langella P."/>
            <person name="Azevedo V.A."/>
            <person name="Chatel J.M."/>
            <person name="Soares S."/>
        </authorList>
    </citation>
    <scope>NUCLEOTIDE SEQUENCE [LARGE SCALE GENOMIC DNA]</scope>
    <source>
        <strain evidence="2">CNCM I-4541</strain>
    </source>
</reference>
<sequence>MTTTVKINSSSIAKLKSAISSTDINAKKKLIAEVFVLAYGYEKVSKTTFADWDIDEAIKIIEAQGVIVQEQLKLFFPKIDSDKKLLAHVISKNIEQLADDISK</sequence>
<dbReference type="Proteomes" id="UP000220959">
    <property type="component" value="Unassembled WGS sequence"/>
</dbReference>
<protein>
    <submittedName>
        <fullName evidence="1">Uncharacterized protein</fullName>
    </submittedName>
</protein>
<accession>A0ACC9CWA4</accession>
<name>A0ACC9CWA4_9FIRM</name>
<dbReference type="EMBL" id="NMTR01000031">
    <property type="protein sequence ID" value="PDX60052.1"/>
    <property type="molecule type" value="Genomic_DNA"/>
</dbReference>
<organism evidence="1 2">
    <name type="scientific">Faecalibacterium langellae</name>
    <dbReference type="NCBI Taxonomy" id="3435293"/>
    <lineage>
        <taxon>Bacteria</taxon>
        <taxon>Bacillati</taxon>
        <taxon>Bacillota</taxon>
        <taxon>Clostridia</taxon>
        <taxon>Eubacteriales</taxon>
        <taxon>Oscillospiraceae</taxon>
        <taxon>Faecalibacterium</taxon>
    </lineage>
</organism>